<feature type="transmembrane region" description="Helical" evidence="2">
    <location>
        <begin position="706"/>
        <end position="729"/>
    </location>
</feature>
<feature type="transmembrane region" description="Helical" evidence="2">
    <location>
        <begin position="480"/>
        <end position="497"/>
    </location>
</feature>
<feature type="transmembrane region" description="Helical" evidence="2">
    <location>
        <begin position="590"/>
        <end position="611"/>
    </location>
</feature>
<dbReference type="Pfam" id="PF00535">
    <property type="entry name" value="Glycos_transf_2"/>
    <property type="match status" value="1"/>
</dbReference>
<dbReference type="PANTHER" id="PTHR43179">
    <property type="entry name" value="RHAMNOSYLTRANSFERASE WBBL"/>
    <property type="match status" value="1"/>
</dbReference>
<feature type="transmembrane region" description="Helical" evidence="2">
    <location>
        <begin position="452"/>
        <end position="474"/>
    </location>
</feature>
<accession>A0A6J6I7W6</accession>
<feature type="transmembrane region" description="Helical" evidence="2">
    <location>
        <begin position="648"/>
        <end position="668"/>
    </location>
</feature>
<feature type="domain" description="Glycosyltransferase 2-like" evidence="3">
    <location>
        <begin position="38"/>
        <end position="149"/>
    </location>
</feature>
<name>A0A6J6I7W6_9ZZZZ</name>
<evidence type="ECO:0000259" key="3">
    <source>
        <dbReference type="Pfam" id="PF00535"/>
    </source>
</evidence>
<feature type="region of interest" description="Disordered" evidence="1">
    <location>
        <begin position="1"/>
        <end position="20"/>
    </location>
</feature>
<keyword evidence="2" id="KW-0812">Transmembrane</keyword>
<dbReference type="Gene3D" id="3.90.550.10">
    <property type="entry name" value="Spore Coat Polysaccharide Biosynthesis Protein SpsA, Chain A"/>
    <property type="match status" value="1"/>
</dbReference>
<organism evidence="4">
    <name type="scientific">freshwater metagenome</name>
    <dbReference type="NCBI Taxonomy" id="449393"/>
    <lineage>
        <taxon>unclassified sequences</taxon>
        <taxon>metagenomes</taxon>
        <taxon>ecological metagenomes</taxon>
    </lineage>
</organism>
<keyword evidence="2" id="KW-1133">Transmembrane helix</keyword>
<feature type="transmembrane region" description="Helical" evidence="2">
    <location>
        <begin position="1016"/>
        <end position="1034"/>
    </location>
</feature>
<dbReference type="PANTHER" id="PTHR43179:SF7">
    <property type="entry name" value="RHAMNOSYLTRANSFERASE WBBL"/>
    <property type="match status" value="1"/>
</dbReference>
<protein>
    <submittedName>
        <fullName evidence="4">Unannotated protein</fullName>
    </submittedName>
</protein>
<feature type="transmembrane region" description="Helical" evidence="2">
    <location>
        <begin position="548"/>
        <end position="578"/>
    </location>
</feature>
<dbReference type="AlphaFoldDB" id="A0A6J6I7W6"/>
<gene>
    <name evidence="4" type="ORF">UFOPK1960_00066</name>
</gene>
<feature type="transmembrane region" description="Helical" evidence="2">
    <location>
        <begin position="369"/>
        <end position="390"/>
    </location>
</feature>
<dbReference type="SUPFAM" id="SSF53448">
    <property type="entry name" value="Nucleotide-diphospho-sugar transferases"/>
    <property type="match status" value="1"/>
</dbReference>
<evidence type="ECO:0000256" key="2">
    <source>
        <dbReference type="SAM" id="Phobius"/>
    </source>
</evidence>
<dbReference type="EMBL" id="CAEZVL010000004">
    <property type="protein sequence ID" value="CAB4621750.1"/>
    <property type="molecule type" value="Genomic_DNA"/>
</dbReference>
<evidence type="ECO:0000256" key="1">
    <source>
        <dbReference type="SAM" id="MobiDB-lite"/>
    </source>
</evidence>
<proteinExistence type="predicted"/>
<feature type="transmembrane region" description="Helical" evidence="2">
    <location>
        <begin position="675"/>
        <end position="694"/>
    </location>
</feature>
<feature type="compositionally biased region" description="Polar residues" evidence="1">
    <location>
        <begin position="10"/>
        <end position="20"/>
    </location>
</feature>
<dbReference type="InterPro" id="IPR001173">
    <property type="entry name" value="Glyco_trans_2-like"/>
</dbReference>
<sequence length="1059" mass="113241">MENESEVASFPNTASAEVSQSPTPGVVVSLVVGALTPDLPEVLSALALQDYPNLQILVLLRQSDEEQTKQVKELVASTTPGAHVTELGADLGYTVAANAVLRLVDGESGFFLLMCDDVVLDVGAVRQLVEEMYRSNAGIAGPKILDGENPQILRSVGYAMDWFGQLDDPIEPQEIDQEQHDAVRDVFALSSACLFVRADLFRELGGFEPTIEDDGAALDLCWRSHLSGARVLIVPSATARQPHRVPVHGEADERNRMMTVASLTGSLRMLMIMPLLLVATLFGALVSVIRGDGRRAVNLLGSFGALLTRSGSILRRRRRAHALRRVPDREIVELQVRGSASWRRMLRHGSNRAVFAGHSVTQGPRKRRILITAGWAMLIIVLFLGGRQLFVSGVEPVGQFSRLPDSPRDLISEYFSGWRSQDLGSSSSQATSMILIAIGGVVALAQMGLVHTLLIVGLIPIGWLGVSALCAVVADDRARLAGVFAYAAVPIPYVAMATGRHQVLIAYAVVPWALHFLRSFGGIAPSVVDNTAGDVIDHPSSEMRLQLVAKLSLLLAVTLAFSPSTVLVVVMCAVLWQLAAVLGGGSTRAAGLGLAGALTATVAAVVLNLPWTTRFLQPDAWAVIVGVDTNRPSGLGWWDLMRMDTGPAVLGGLVLFLYVPLFVAALVAKNSRFVWSIRASVLVAGSLVLASLDAGHHLPFRLPEAGMMLVPVAIGLAIGAAIIVMSFGIDVRGANFGWRQPLAVISLATLSIALVPVLTAGIDGRWGQPTTTLAGQIEELLGDTASGDFRVLVVGDTRLVPAGQHAYGDGLSYSLIQNSRSTMLDQFTPISDGSDQFVKPLIDAIAQGSTDRVGRLMAPFGIRYIVVPILDRVQSTSASPLPVASGLTQSLGVQLDLRSVYSPTSMVIFENMQWIPVTAMLSLSAEQGTNAGGVTALVDNDVSGSRAALVGTASWRSVTEEIPAGQLHIGTPFDSRWRLQNAGQSVVGMASFGSVMTFESSAGSGRLVYDNPVTRYLWVLLQMILWVIVLVALFQPRFFGRRIIPVSLEPVVSFEDMSQ</sequence>
<reference evidence="4" key="1">
    <citation type="submission" date="2020-05" db="EMBL/GenBank/DDBJ databases">
        <authorList>
            <person name="Chiriac C."/>
            <person name="Salcher M."/>
            <person name="Ghai R."/>
            <person name="Kavagutti S V."/>
        </authorList>
    </citation>
    <scope>NUCLEOTIDE SEQUENCE</scope>
</reference>
<dbReference type="InterPro" id="IPR029044">
    <property type="entry name" value="Nucleotide-diphossugar_trans"/>
</dbReference>
<keyword evidence="2" id="KW-0472">Membrane</keyword>
<feature type="transmembrane region" description="Helical" evidence="2">
    <location>
        <begin position="267"/>
        <end position="289"/>
    </location>
</feature>
<feature type="transmembrane region" description="Helical" evidence="2">
    <location>
        <begin position="741"/>
        <end position="762"/>
    </location>
</feature>
<evidence type="ECO:0000313" key="4">
    <source>
        <dbReference type="EMBL" id="CAB4621750.1"/>
    </source>
</evidence>